<name>S8BX28_9LAMI</name>
<gene>
    <name evidence="1" type="ORF">M569_15930</name>
</gene>
<dbReference type="EMBL" id="AUSU01008824">
    <property type="protein sequence ID" value="EPS58884.1"/>
    <property type="molecule type" value="Genomic_DNA"/>
</dbReference>
<accession>S8BX28</accession>
<sequence>MLLLLNCGVSKFDLLFGMNDVAYSHWMTAGKKGRGVSDSEPFAVFGDRSSWCVGGGISVECESVADAELMIGVLAGERRRRNVCGGVS</sequence>
<proteinExistence type="predicted"/>
<protein>
    <submittedName>
        <fullName evidence="1">Uncharacterized protein</fullName>
    </submittedName>
</protein>
<dbReference type="Proteomes" id="UP000015453">
    <property type="component" value="Unassembled WGS sequence"/>
</dbReference>
<reference evidence="1 2" key="1">
    <citation type="journal article" date="2013" name="BMC Genomics">
        <title>The miniature genome of a carnivorous plant Genlisea aurea contains a low number of genes and short non-coding sequences.</title>
        <authorList>
            <person name="Leushkin E.V."/>
            <person name="Sutormin R.A."/>
            <person name="Nabieva E.R."/>
            <person name="Penin A.A."/>
            <person name="Kondrashov A.S."/>
            <person name="Logacheva M.D."/>
        </authorList>
    </citation>
    <scope>NUCLEOTIDE SEQUENCE [LARGE SCALE GENOMIC DNA]</scope>
</reference>
<comment type="caution">
    <text evidence="1">The sequence shown here is derived from an EMBL/GenBank/DDBJ whole genome shotgun (WGS) entry which is preliminary data.</text>
</comment>
<evidence type="ECO:0000313" key="1">
    <source>
        <dbReference type="EMBL" id="EPS58884.1"/>
    </source>
</evidence>
<evidence type="ECO:0000313" key="2">
    <source>
        <dbReference type="Proteomes" id="UP000015453"/>
    </source>
</evidence>
<dbReference type="AlphaFoldDB" id="S8BX28"/>
<organism evidence="1 2">
    <name type="scientific">Genlisea aurea</name>
    <dbReference type="NCBI Taxonomy" id="192259"/>
    <lineage>
        <taxon>Eukaryota</taxon>
        <taxon>Viridiplantae</taxon>
        <taxon>Streptophyta</taxon>
        <taxon>Embryophyta</taxon>
        <taxon>Tracheophyta</taxon>
        <taxon>Spermatophyta</taxon>
        <taxon>Magnoliopsida</taxon>
        <taxon>eudicotyledons</taxon>
        <taxon>Gunneridae</taxon>
        <taxon>Pentapetalae</taxon>
        <taxon>asterids</taxon>
        <taxon>lamiids</taxon>
        <taxon>Lamiales</taxon>
        <taxon>Lentibulariaceae</taxon>
        <taxon>Genlisea</taxon>
    </lineage>
</organism>
<keyword evidence="2" id="KW-1185">Reference proteome</keyword>